<accession>A0ACC3SPT4</accession>
<protein>
    <submittedName>
        <fullName evidence="1">Uncharacterized protein</fullName>
    </submittedName>
</protein>
<dbReference type="EMBL" id="JAMKPW020000003">
    <property type="protein sequence ID" value="KAK8219715.1"/>
    <property type="molecule type" value="Genomic_DNA"/>
</dbReference>
<proteinExistence type="predicted"/>
<dbReference type="Proteomes" id="UP001320706">
    <property type="component" value="Unassembled WGS sequence"/>
</dbReference>
<gene>
    <name evidence="1" type="ORF">M8818_000689</name>
</gene>
<sequence>MQGVSWFVRRAISYSTIVLHVKEYADDSEHVHIDIEQVSSFATTNEERTLDWQFRDHDDRIFGKVRGKTRFVKLGDLDDEFLKTGWDPKWVEESGGEAVEAFVESVGKEPMWTADQVWGFAVVGKGEGEGRRYVRHVVARKGEEVHRIKMVYDWTPKA</sequence>
<evidence type="ECO:0000313" key="1">
    <source>
        <dbReference type="EMBL" id="KAK8219715.1"/>
    </source>
</evidence>
<comment type="caution">
    <text evidence="1">The sequence shown here is derived from an EMBL/GenBank/DDBJ whole genome shotgun (WGS) entry which is preliminary data.</text>
</comment>
<keyword evidence="2" id="KW-1185">Reference proteome</keyword>
<name>A0ACC3SPT4_9PEZI</name>
<evidence type="ECO:0000313" key="2">
    <source>
        <dbReference type="Proteomes" id="UP001320706"/>
    </source>
</evidence>
<organism evidence="1 2">
    <name type="scientific">Zalaria obscura</name>
    <dbReference type="NCBI Taxonomy" id="2024903"/>
    <lineage>
        <taxon>Eukaryota</taxon>
        <taxon>Fungi</taxon>
        <taxon>Dikarya</taxon>
        <taxon>Ascomycota</taxon>
        <taxon>Pezizomycotina</taxon>
        <taxon>Dothideomycetes</taxon>
        <taxon>Dothideomycetidae</taxon>
        <taxon>Dothideales</taxon>
        <taxon>Zalariaceae</taxon>
        <taxon>Zalaria</taxon>
    </lineage>
</organism>
<reference evidence="1" key="1">
    <citation type="submission" date="2024-02" db="EMBL/GenBank/DDBJ databases">
        <title>Metagenome Assembled Genome of Zalaria obscura JY119.</title>
        <authorList>
            <person name="Vighnesh L."/>
            <person name="Jagadeeshwari U."/>
            <person name="Venkata Ramana C."/>
            <person name="Sasikala C."/>
        </authorList>
    </citation>
    <scope>NUCLEOTIDE SEQUENCE</scope>
    <source>
        <strain evidence="1">JY119</strain>
    </source>
</reference>